<evidence type="ECO:0000256" key="4">
    <source>
        <dbReference type="ARBA" id="ARBA00023277"/>
    </source>
</evidence>
<keyword evidence="4 5" id="KW-0119">Carbohydrate metabolism</keyword>
<dbReference type="RefSeq" id="WP_070991558.1">
    <property type="nucleotide sequence ID" value="NZ_CBCSHD010000001.1"/>
</dbReference>
<dbReference type="InterPro" id="IPR006680">
    <property type="entry name" value="Amidohydro-rel"/>
</dbReference>
<evidence type="ECO:0000259" key="9">
    <source>
        <dbReference type="Pfam" id="PF01979"/>
    </source>
</evidence>
<dbReference type="GO" id="GO:0008448">
    <property type="term" value="F:N-acetylglucosamine-6-phosphate deacetylase activity"/>
    <property type="evidence" value="ECO:0007669"/>
    <property type="project" value="UniProtKB-UniRule"/>
</dbReference>
<dbReference type="Gene3D" id="3.20.20.140">
    <property type="entry name" value="Metal-dependent hydrolases"/>
    <property type="match status" value="1"/>
</dbReference>
<feature type="active site" description="Proton donor/acceptor" evidence="6">
    <location>
        <position position="268"/>
    </location>
</feature>
<feature type="domain" description="Amidohydrolase-related" evidence="9">
    <location>
        <begin position="47"/>
        <end position="360"/>
    </location>
</feature>
<dbReference type="PANTHER" id="PTHR11113">
    <property type="entry name" value="N-ACETYLGLUCOSAMINE-6-PHOSPHATE DEACETYLASE"/>
    <property type="match status" value="1"/>
</dbReference>
<keyword evidence="3 5" id="KW-0378">Hydrolase</keyword>
<feature type="binding site" evidence="7">
    <location>
        <position position="221"/>
    </location>
    <ligand>
        <name>substrate</name>
    </ligand>
</feature>
<dbReference type="FunFam" id="3.20.20.140:FF:000004">
    <property type="entry name" value="N-acetylglucosamine-6-phosphate deacetylase"/>
    <property type="match status" value="1"/>
</dbReference>
<dbReference type="AlphaFoldDB" id="A0A1S1NCD8"/>
<feature type="binding site" evidence="7">
    <location>
        <position position="245"/>
    </location>
    <ligand>
        <name>substrate</name>
    </ligand>
</feature>
<dbReference type="InterPro" id="IPR003764">
    <property type="entry name" value="GlcNAc_6-P_deAcase"/>
</dbReference>
<dbReference type="Gene3D" id="2.30.40.10">
    <property type="entry name" value="Urease, subunit C, domain 1"/>
    <property type="match status" value="1"/>
</dbReference>
<organism evidence="10 11">
    <name type="scientific">Pseudoalteromonas byunsanensis</name>
    <dbReference type="NCBI Taxonomy" id="327939"/>
    <lineage>
        <taxon>Bacteria</taxon>
        <taxon>Pseudomonadati</taxon>
        <taxon>Pseudomonadota</taxon>
        <taxon>Gammaproteobacteria</taxon>
        <taxon>Alteromonadales</taxon>
        <taxon>Pseudoalteromonadaceae</taxon>
        <taxon>Pseudoalteromonas</taxon>
    </lineage>
</organism>
<evidence type="ECO:0000256" key="8">
    <source>
        <dbReference type="PIRSR" id="PIRSR038994-3"/>
    </source>
</evidence>
<dbReference type="EMBL" id="MNAN01000028">
    <property type="protein sequence ID" value="OHU95991.1"/>
    <property type="molecule type" value="Genomic_DNA"/>
</dbReference>
<dbReference type="Proteomes" id="UP000180253">
    <property type="component" value="Unassembled WGS sequence"/>
</dbReference>
<dbReference type="NCBIfam" id="TIGR00221">
    <property type="entry name" value="nagA"/>
    <property type="match status" value="1"/>
</dbReference>
<dbReference type="SUPFAM" id="SSF51556">
    <property type="entry name" value="Metallo-dependent hydrolases"/>
    <property type="match status" value="1"/>
</dbReference>
<dbReference type="PANTHER" id="PTHR11113:SF14">
    <property type="entry name" value="N-ACETYLGLUCOSAMINE-6-PHOSPHATE DEACETYLASE"/>
    <property type="match status" value="1"/>
</dbReference>
<dbReference type="GO" id="GO:0046872">
    <property type="term" value="F:metal ion binding"/>
    <property type="evidence" value="ECO:0007669"/>
    <property type="project" value="UniProtKB-KW"/>
</dbReference>
<comment type="caution">
    <text evidence="10">The sequence shown here is derived from an EMBL/GenBank/DDBJ whole genome shotgun (WGS) entry which is preliminary data.</text>
</comment>
<dbReference type="OrthoDB" id="9776488at2"/>
<evidence type="ECO:0000256" key="6">
    <source>
        <dbReference type="PIRSR" id="PIRSR038994-1"/>
    </source>
</evidence>
<dbReference type="InterPro" id="IPR011059">
    <property type="entry name" value="Metal-dep_hydrolase_composite"/>
</dbReference>
<comment type="cofactor">
    <cofactor evidence="8">
        <name>a divalent metal cation</name>
        <dbReference type="ChEBI" id="CHEBI:60240"/>
    </cofactor>
    <text evidence="8">Binds 1 divalent metal cation per subunit.</text>
</comment>
<evidence type="ECO:0000256" key="5">
    <source>
        <dbReference type="PIRNR" id="PIRNR038994"/>
    </source>
</evidence>
<evidence type="ECO:0000313" key="10">
    <source>
        <dbReference type="EMBL" id="OHU95991.1"/>
    </source>
</evidence>
<evidence type="ECO:0000256" key="2">
    <source>
        <dbReference type="ARBA" id="ARBA00022723"/>
    </source>
</evidence>
<keyword evidence="11" id="KW-1185">Reference proteome</keyword>
<feature type="binding site" evidence="7">
    <location>
        <begin position="213"/>
        <end position="214"/>
    </location>
    <ligand>
        <name>substrate</name>
    </ligand>
</feature>
<evidence type="ECO:0000256" key="1">
    <source>
        <dbReference type="ARBA" id="ARBA00010716"/>
    </source>
</evidence>
<evidence type="ECO:0000256" key="3">
    <source>
        <dbReference type="ARBA" id="ARBA00022801"/>
    </source>
</evidence>
<reference evidence="10 11" key="1">
    <citation type="submission" date="2016-10" db="EMBL/GenBank/DDBJ databases">
        <title>Pseudoalteromonas amylolytica sp. nov., isolated from the surface seawater.</title>
        <authorList>
            <person name="Wu Y.-H."/>
            <person name="Cheng H."/>
            <person name="Jin X.-B."/>
            <person name="Wang C.-S."/>
            <person name="Xu X.-W."/>
        </authorList>
    </citation>
    <scope>NUCLEOTIDE SEQUENCE [LARGE SCALE GENOMIC DNA]</scope>
    <source>
        <strain evidence="10 11">JCM 12483</strain>
    </source>
</reference>
<dbReference type="InterPro" id="IPR032466">
    <property type="entry name" value="Metal_Hydrolase"/>
</dbReference>
<dbReference type="STRING" id="327939.BIW53_09320"/>
<protein>
    <recommendedName>
        <fullName evidence="5">N-acetylgalactosamine-6-phosphate deacetylase</fullName>
        <ecNumber evidence="5">3.5.1.25</ecNumber>
    </recommendedName>
    <alternativeName>
        <fullName evidence="5">N-acetylglucosamine-6-phosphate deacetylase</fullName>
    </alternativeName>
</protein>
<comment type="catalytic activity">
    <reaction evidence="5">
        <text>N-acetyl-D-glucosamine 6-phosphate + H2O = D-glucosamine 6-phosphate + acetate</text>
        <dbReference type="Rhea" id="RHEA:22936"/>
        <dbReference type="ChEBI" id="CHEBI:15377"/>
        <dbReference type="ChEBI" id="CHEBI:30089"/>
        <dbReference type="ChEBI" id="CHEBI:57513"/>
        <dbReference type="ChEBI" id="CHEBI:58725"/>
        <dbReference type="EC" id="3.5.1.25"/>
    </reaction>
</comment>
<feature type="binding site" evidence="8">
    <location>
        <position position="189"/>
    </location>
    <ligand>
        <name>Zn(2+)</name>
        <dbReference type="ChEBI" id="CHEBI:29105"/>
    </ligand>
</feature>
<accession>A0A1S1NCD8</accession>
<dbReference type="Pfam" id="PF01979">
    <property type="entry name" value="Amidohydro_1"/>
    <property type="match status" value="1"/>
</dbReference>
<dbReference type="PIRSF" id="PIRSF038994">
    <property type="entry name" value="NagA"/>
    <property type="match status" value="1"/>
</dbReference>
<evidence type="ECO:0000313" key="11">
    <source>
        <dbReference type="Proteomes" id="UP000180253"/>
    </source>
</evidence>
<dbReference type="SUPFAM" id="SSF51338">
    <property type="entry name" value="Composite domain of metallo-dependent hydrolases"/>
    <property type="match status" value="1"/>
</dbReference>
<keyword evidence="2 8" id="KW-0479">Metal-binding</keyword>
<gene>
    <name evidence="10" type="ORF">BIW53_09320</name>
</gene>
<feature type="binding site" evidence="8">
    <location>
        <position position="125"/>
    </location>
    <ligand>
        <name>Zn(2+)</name>
        <dbReference type="ChEBI" id="CHEBI:29105"/>
    </ligand>
</feature>
<feature type="binding site" evidence="7">
    <location>
        <begin position="302"/>
        <end position="304"/>
    </location>
    <ligand>
        <name>substrate</name>
    </ligand>
</feature>
<feature type="binding site" evidence="7">
    <location>
        <position position="136"/>
    </location>
    <ligand>
        <name>substrate</name>
    </ligand>
</feature>
<dbReference type="EC" id="3.5.1.25" evidence="5"/>
<feature type="binding site" evidence="8">
    <location>
        <position position="210"/>
    </location>
    <ligand>
        <name>Zn(2+)</name>
        <dbReference type="ChEBI" id="CHEBI:29105"/>
    </ligand>
</feature>
<sequence>MTTHIYRADKLFDGFDFKENVCFAVKDGKISFDVDAHSDSIKPLSGLVVPGFIDVQVNGGGGAFFNAQQSSACLEKMLLAHGQYGSTAIMPTLITDKIEVMKAAADATAQAVANKQKGIVGIHFEGPHLSHPKKGTHSEQYIRPISQEEFAIYARQDLGIKMVTLAPETVPLEDIKRLVALGVKVSIGHSNADFDTTMAALHVGADGFTHLFNAMSAFTSREPGVVGAALWDDNSWCGIIVDGHHVHSTSAKLAIRTKQRGKIMLVTDAMPPVGTNDMEFDFFDGRKVIRTGDRLNSSTGELAGSVLDMSSAVRNTVNELEVSLSESLRMASLYPAQYLGLKAKGHLLEGADADFVVLDEQLFTQSTYIAGHQL</sequence>
<dbReference type="GO" id="GO:0006046">
    <property type="term" value="P:N-acetylglucosamine catabolic process"/>
    <property type="evidence" value="ECO:0007669"/>
    <property type="project" value="TreeGrafter"/>
</dbReference>
<dbReference type="CDD" id="cd00854">
    <property type="entry name" value="NagA"/>
    <property type="match status" value="1"/>
</dbReference>
<evidence type="ECO:0000256" key="7">
    <source>
        <dbReference type="PIRSR" id="PIRSR038994-2"/>
    </source>
</evidence>
<proteinExistence type="inferred from homology"/>
<name>A0A1S1NCD8_9GAMM</name>
<comment type="similarity">
    <text evidence="1 5">Belongs to the metallo-dependent hydrolases superfamily. NagA family.</text>
</comment>